<dbReference type="PANTHER" id="PTHR31232">
    <property type="match status" value="1"/>
</dbReference>
<keyword evidence="7" id="KW-1185">Reference proteome</keyword>
<dbReference type="PANTHER" id="PTHR31232:SF43">
    <property type="entry name" value="S-PROTEIN HOMOLOG 29-RELATED"/>
    <property type="match status" value="1"/>
</dbReference>
<evidence type="ECO:0000256" key="6">
    <source>
        <dbReference type="RuleBase" id="RU367044"/>
    </source>
</evidence>
<dbReference type="Pfam" id="PF05938">
    <property type="entry name" value="Self-incomp_S1"/>
    <property type="match status" value="1"/>
</dbReference>
<keyword evidence="4 6" id="KW-0964">Secreted</keyword>
<dbReference type="SMR" id="A0A1S3VWL8"/>
<comment type="subcellular location">
    <subcellularLocation>
        <location evidence="1 6">Secreted</location>
    </subcellularLocation>
</comment>
<evidence type="ECO:0000256" key="4">
    <source>
        <dbReference type="ARBA" id="ARBA00022525"/>
    </source>
</evidence>
<dbReference type="KEGG" id="vra:106779065"/>
<evidence type="ECO:0000256" key="1">
    <source>
        <dbReference type="ARBA" id="ARBA00004613"/>
    </source>
</evidence>
<keyword evidence="3 6" id="KW-0713">Self-incompatibility</keyword>
<sequence>MGSFGIPLLFLLFVMATFDPATSTNSTTPILLGERNRSVDYLLLHTVHLRIVNKLGHNIPLGLHCKSKNDDLQYHVINYDQSFRFHFRPNFWGTTLFFCYFSWSGGHGTWDIYKDRRDNDRCTFHCDWYATKEGVEGYTEESTWLGRPRKRDILFQWENP</sequence>
<dbReference type="GeneID" id="106779065"/>
<dbReference type="GO" id="GO:0060320">
    <property type="term" value="P:rejection of self pollen"/>
    <property type="evidence" value="ECO:0007669"/>
    <property type="project" value="UniProtKB-KW"/>
</dbReference>
<organism evidence="7 8">
    <name type="scientific">Vigna radiata var. radiata</name>
    <name type="common">Mung bean</name>
    <name type="synonym">Phaseolus aureus</name>
    <dbReference type="NCBI Taxonomy" id="3916"/>
    <lineage>
        <taxon>Eukaryota</taxon>
        <taxon>Viridiplantae</taxon>
        <taxon>Streptophyta</taxon>
        <taxon>Embryophyta</taxon>
        <taxon>Tracheophyta</taxon>
        <taxon>Spermatophyta</taxon>
        <taxon>Magnoliopsida</taxon>
        <taxon>eudicotyledons</taxon>
        <taxon>Gunneridae</taxon>
        <taxon>Pentapetalae</taxon>
        <taxon>rosids</taxon>
        <taxon>fabids</taxon>
        <taxon>Fabales</taxon>
        <taxon>Fabaceae</taxon>
        <taxon>Papilionoideae</taxon>
        <taxon>50 kb inversion clade</taxon>
        <taxon>NPAAA clade</taxon>
        <taxon>indigoferoid/millettioid clade</taxon>
        <taxon>Phaseoleae</taxon>
        <taxon>Vigna</taxon>
    </lineage>
</organism>
<dbReference type="RefSeq" id="XP_014522582.1">
    <property type="nucleotide sequence ID" value="XM_014667096.2"/>
</dbReference>
<name>A0A1S3VWL8_VIGRR</name>
<dbReference type="GO" id="GO:0005576">
    <property type="term" value="C:extracellular region"/>
    <property type="evidence" value="ECO:0007669"/>
    <property type="project" value="UniProtKB-SubCell"/>
</dbReference>
<dbReference type="Proteomes" id="UP000087766">
    <property type="component" value="Unplaced"/>
</dbReference>
<feature type="signal peptide" evidence="6">
    <location>
        <begin position="1"/>
        <end position="23"/>
    </location>
</feature>
<dbReference type="AlphaFoldDB" id="A0A1S3VWL8"/>
<evidence type="ECO:0000256" key="2">
    <source>
        <dbReference type="ARBA" id="ARBA00005581"/>
    </source>
</evidence>
<evidence type="ECO:0000313" key="7">
    <source>
        <dbReference type="Proteomes" id="UP000087766"/>
    </source>
</evidence>
<evidence type="ECO:0000256" key="5">
    <source>
        <dbReference type="ARBA" id="ARBA00022729"/>
    </source>
</evidence>
<feature type="chain" id="PRO_5025095216" description="S-protein homolog" evidence="6">
    <location>
        <begin position="24"/>
        <end position="160"/>
    </location>
</feature>
<reference evidence="8" key="1">
    <citation type="submission" date="2025-08" db="UniProtKB">
        <authorList>
            <consortium name="RefSeq"/>
        </authorList>
    </citation>
    <scope>IDENTIFICATION</scope>
    <source>
        <tissue evidence="8">Leaf</tissue>
    </source>
</reference>
<protein>
    <recommendedName>
        <fullName evidence="6">S-protein homolog</fullName>
    </recommendedName>
</protein>
<proteinExistence type="inferred from homology"/>
<dbReference type="InterPro" id="IPR010264">
    <property type="entry name" value="Self-incomp_S1"/>
</dbReference>
<evidence type="ECO:0000256" key="3">
    <source>
        <dbReference type="ARBA" id="ARBA00022471"/>
    </source>
</evidence>
<evidence type="ECO:0000313" key="8">
    <source>
        <dbReference type="RefSeq" id="XP_014522582.1"/>
    </source>
</evidence>
<dbReference type="Gramene" id="Vradi0971s00010.1">
    <property type="protein sequence ID" value="Vradi0971s00010.1"/>
    <property type="gene ID" value="Vradi0971s00010"/>
</dbReference>
<accession>A0A1S3VWL8</accession>
<keyword evidence="5 6" id="KW-0732">Signal</keyword>
<dbReference type="OrthoDB" id="1933876at2759"/>
<gene>
    <name evidence="8" type="primary">LOC106779065</name>
</gene>
<comment type="similarity">
    <text evidence="2 6">Belongs to the plant self-incompatibility (S1) protein family.</text>
</comment>